<evidence type="ECO:0000256" key="9">
    <source>
        <dbReference type="RuleBase" id="RU000492"/>
    </source>
</evidence>
<dbReference type="Proteomes" id="UP000708208">
    <property type="component" value="Unassembled WGS sequence"/>
</dbReference>
<evidence type="ECO:0000256" key="7">
    <source>
        <dbReference type="ARBA" id="ARBA00047984"/>
    </source>
</evidence>
<dbReference type="GO" id="GO:0005524">
    <property type="term" value="F:ATP binding"/>
    <property type="evidence" value="ECO:0007669"/>
    <property type="project" value="UniProtKB-KW"/>
</dbReference>
<keyword evidence="6" id="KW-0694">RNA-binding</keyword>
<feature type="short sequence motif" description="Q motif" evidence="8">
    <location>
        <begin position="183"/>
        <end position="211"/>
    </location>
</feature>
<organism evidence="14 15">
    <name type="scientific">Allacma fusca</name>
    <dbReference type="NCBI Taxonomy" id="39272"/>
    <lineage>
        <taxon>Eukaryota</taxon>
        <taxon>Metazoa</taxon>
        <taxon>Ecdysozoa</taxon>
        <taxon>Arthropoda</taxon>
        <taxon>Hexapoda</taxon>
        <taxon>Collembola</taxon>
        <taxon>Symphypleona</taxon>
        <taxon>Sminthuridae</taxon>
        <taxon>Allacma</taxon>
    </lineage>
</organism>
<feature type="domain" description="Helicase ATP-binding" evidence="11">
    <location>
        <begin position="214"/>
        <end position="394"/>
    </location>
</feature>
<feature type="compositionally biased region" description="Gly residues" evidence="10">
    <location>
        <begin position="83"/>
        <end position="100"/>
    </location>
</feature>
<evidence type="ECO:0000259" key="12">
    <source>
        <dbReference type="PROSITE" id="PS51194"/>
    </source>
</evidence>
<feature type="region of interest" description="Disordered" evidence="10">
    <location>
        <begin position="1"/>
        <end position="145"/>
    </location>
</feature>
<dbReference type="EMBL" id="CAJVCH010206434">
    <property type="protein sequence ID" value="CAG7731132.1"/>
    <property type="molecule type" value="Genomic_DNA"/>
</dbReference>
<evidence type="ECO:0000313" key="15">
    <source>
        <dbReference type="Proteomes" id="UP000708208"/>
    </source>
</evidence>
<evidence type="ECO:0000259" key="13">
    <source>
        <dbReference type="PROSITE" id="PS51195"/>
    </source>
</evidence>
<reference evidence="14" key="1">
    <citation type="submission" date="2021-06" db="EMBL/GenBank/DDBJ databases">
        <authorList>
            <person name="Hodson N. C."/>
            <person name="Mongue J. A."/>
            <person name="Jaron S. K."/>
        </authorList>
    </citation>
    <scope>NUCLEOTIDE SEQUENCE</scope>
</reference>
<comment type="similarity">
    <text evidence="9">Belongs to the DEAD box helicase family.</text>
</comment>
<keyword evidence="15" id="KW-1185">Reference proteome</keyword>
<dbReference type="InterPro" id="IPR014001">
    <property type="entry name" value="Helicase_ATP-bd"/>
</dbReference>
<dbReference type="SMART" id="SM00490">
    <property type="entry name" value="HELICc"/>
    <property type="match status" value="1"/>
</dbReference>
<dbReference type="PROSITE" id="PS00039">
    <property type="entry name" value="DEAD_ATP_HELICASE"/>
    <property type="match status" value="1"/>
</dbReference>
<sequence>MADDWEEEDTPVVSTKASSGGGGGDWNGGDTEGSNSYGGGKSYGDRNGSDGRGRGRGSGRGGRGGRGGGFNRERNDNGDGEDGGGGGGRGGRSYRGGRGGGDGEENGERSERGGGRGRDGDETKAEGEAEEAPKERYCPSEVPEGDELFSERTTDYDGSGINFDAYESIPVSISENRKCDSVETFEQLGLRPLVLDNVKKVGYKRPTPIQKHASPVIISKQDLMACAQTGSGKTAAFLLPIINTLLAEDLPAGDDLPARPYVLILAPTRELALQIDREAHMYSSGSILKSICCYGGTALFYQKNQLRRGCHILVATPGRLKQFITEKHVDLSNLKYFVLDEADRMLDMGFMSDIKEIVKTMPPKGERISAMFSATFPRDIQTAAAEFLNDYVFVVIGIVGGACADVEQVFYQVERREKRAKVLEILGDLKDNDKVLIFCNAKKGADFLAGTLSTNNISSTSIHGDRLQSQRETALREFVKGQRKVLVATAVAARGLDIPKVTMVINYDLPKEIEEYVHRIGRTGRVGHTGKAISFYEDEDAPLTAALVKILTDCKQTVPDFLGSSSSGGGLVGAFGAVDNRQAISNGAPAAVNDEDEAWDD</sequence>
<evidence type="ECO:0000259" key="11">
    <source>
        <dbReference type="PROSITE" id="PS51192"/>
    </source>
</evidence>
<accession>A0A8J2P9H5</accession>
<evidence type="ECO:0000256" key="2">
    <source>
        <dbReference type="ARBA" id="ARBA00022741"/>
    </source>
</evidence>
<dbReference type="PROSITE" id="PS51195">
    <property type="entry name" value="Q_MOTIF"/>
    <property type="match status" value="1"/>
</dbReference>
<evidence type="ECO:0000256" key="10">
    <source>
        <dbReference type="SAM" id="MobiDB-lite"/>
    </source>
</evidence>
<evidence type="ECO:0000256" key="1">
    <source>
        <dbReference type="ARBA" id="ARBA00012552"/>
    </source>
</evidence>
<dbReference type="GO" id="GO:0031047">
    <property type="term" value="P:regulatory ncRNA-mediated gene silencing"/>
    <property type="evidence" value="ECO:0007669"/>
    <property type="project" value="UniProtKB-ARBA"/>
</dbReference>
<gene>
    <name evidence="14" type="ORF">AFUS01_LOCUS19739</name>
</gene>
<keyword evidence="4 9" id="KW-0347">Helicase</keyword>
<evidence type="ECO:0000256" key="8">
    <source>
        <dbReference type="PROSITE-ProRule" id="PRU00552"/>
    </source>
</evidence>
<dbReference type="InterPro" id="IPR000629">
    <property type="entry name" value="RNA-helicase_DEAD-box_CS"/>
</dbReference>
<protein>
    <recommendedName>
        <fullName evidence="1">RNA helicase</fullName>
        <ecNumber evidence="1">3.6.4.13</ecNumber>
    </recommendedName>
</protein>
<dbReference type="InterPro" id="IPR001650">
    <property type="entry name" value="Helicase_C-like"/>
</dbReference>
<dbReference type="CDD" id="cd18787">
    <property type="entry name" value="SF2_C_DEAD"/>
    <property type="match status" value="1"/>
</dbReference>
<keyword evidence="3 9" id="KW-0378">Hydrolase</keyword>
<feature type="compositionally biased region" description="Gly residues" evidence="10">
    <location>
        <begin position="19"/>
        <end position="42"/>
    </location>
</feature>
<keyword evidence="5 9" id="KW-0067">ATP-binding</keyword>
<comment type="caution">
    <text evidence="14">The sequence shown here is derived from an EMBL/GenBank/DDBJ whole genome shotgun (WGS) entry which is preliminary data.</text>
</comment>
<dbReference type="GO" id="GO:0003724">
    <property type="term" value="F:RNA helicase activity"/>
    <property type="evidence" value="ECO:0007669"/>
    <property type="project" value="UniProtKB-EC"/>
</dbReference>
<feature type="compositionally biased region" description="Basic and acidic residues" evidence="10">
    <location>
        <begin position="43"/>
        <end position="53"/>
    </location>
</feature>
<dbReference type="PROSITE" id="PS51192">
    <property type="entry name" value="HELICASE_ATP_BIND_1"/>
    <property type="match status" value="1"/>
</dbReference>
<evidence type="ECO:0000256" key="6">
    <source>
        <dbReference type="ARBA" id="ARBA00022884"/>
    </source>
</evidence>
<dbReference type="GO" id="GO:0003723">
    <property type="term" value="F:RNA binding"/>
    <property type="evidence" value="ECO:0007669"/>
    <property type="project" value="UniProtKB-KW"/>
</dbReference>
<feature type="domain" description="Helicase C-terminal" evidence="12">
    <location>
        <begin position="405"/>
        <end position="566"/>
    </location>
</feature>
<dbReference type="Pfam" id="PF00270">
    <property type="entry name" value="DEAD"/>
    <property type="match status" value="1"/>
</dbReference>
<dbReference type="EC" id="3.6.4.13" evidence="1"/>
<feature type="compositionally biased region" description="Gly residues" evidence="10">
    <location>
        <begin position="56"/>
        <end position="70"/>
    </location>
</feature>
<evidence type="ECO:0000256" key="3">
    <source>
        <dbReference type="ARBA" id="ARBA00022801"/>
    </source>
</evidence>
<dbReference type="InterPro" id="IPR014014">
    <property type="entry name" value="RNA_helicase_DEAD_Q_motif"/>
</dbReference>
<evidence type="ECO:0000256" key="5">
    <source>
        <dbReference type="ARBA" id="ARBA00022840"/>
    </source>
</evidence>
<proteinExistence type="inferred from homology"/>
<name>A0A8J2P9H5_9HEXA</name>
<dbReference type="FunFam" id="3.40.50.300:FF:000008">
    <property type="entry name" value="ATP-dependent RNA helicase RhlB"/>
    <property type="match status" value="1"/>
</dbReference>
<dbReference type="PROSITE" id="PS51194">
    <property type="entry name" value="HELICASE_CTER"/>
    <property type="match status" value="1"/>
</dbReference>
<dbReference type="PANTHER" id="PTHR47958">
    <property type="entry name" value="ATP-DEPENDENT RNA HELICASE DBP3"/>
    <property type="match status" value="1"/>
</dbReference>
<dbReference type="InterPro" id="IPR011545">
    <property type="entry name" value="DEAD/DEAH_box_helicase_dom"/>
</dbReference>
<feature type="domain" description="DEAD-box RNA helicase Q" evidence="13">
    <location>
        <begin position="183"/>
        <end position="211"/>
    </location>
</feature>
<evidence type="ECO:0000313" key="14">
    <source>
        <dbReference type="EMBL" id="CAG7731132.1"/>
    </source>
</evidence>
<comment type="catalytic activity">
    <reaction evidence="7">
        <text>ATP + H2O = ADP + phosphate + H(+)</text>
        <dbReference type="Rhea" id="RHEA:13065"/>
        <dbReference type="ChEBI" id="CHEBI:15377"/>
        <dbReference type="ChEBI" id="CHEBI:15378"/>
        <dbReference type="ChEBI" id="CHEBI:30616"/>
        <dbReference type="ChEBI" id="CHEBI:43474"/>
        <dbReference type="ChEBI" id="CHEBI:456216"/>
        <dbReference type="EC" id="3.6.4.13"/>
    </reaction>
</comment>
<dbReference type="CDD" id="cd17967">
    <property type="entry name" value="DEADc_DDX3_DDX4"/>
    <property type="match status" value="1"/>
</dbReference>
<dbReference type="FunFam" id="3.40.50.300:FF:000397">
    <property type="entry name" value="Probable ATP-dependent RNA helicase DDX4"/>
    <property type="match status" value="1"/>
</dbReference>
<feature type="compositionally biased region" description="Acidic residues" evidence="10">
    <location>
        <begin position="1"/>
        <end position="10"/>
    </location>
</feature>
<dbReference type="GO" id="GO:0016787">
    <property type="term" value="F:hydrolase activity"/>
    <property type="evidence" value="ECO:0007669"/>
    <property type="project" value="UniProtKB-KW"/>
</dbReference>
<feature type="compositionally biased region" description="Basic and acidic residues" evidence="10">
    <location>
        <begin position="106"/>
        <end position="138"/>
    </location>
</feature>
<keyword evidence="2 9" id="KW-0547">Nucleotide-binding</keyword>
<evidence type="ECO:0000256" key="4">
    <source>
        <dbReference type="ARBA" id="ARBA00022806"/>
    </source>
</evidence>
<dbReference type="InterPro" id="IPR044763">
    <property type="entry name" value="Ded1/Dbp1_DEADc"/>
</dbReference>
<dbReference type="AlphaFoldDB" id="A0A8J2P9H5"/>
<dbReference type="Pfam" id="PF00271">
    <property type="entry name" value="Helicase_C"/>
    <property type="match status" value="1"/>
</dbReference>
<dbReference type="SMART" id="SM00487">
    <property type="entry name" value="DEXDc"/>
    <property type="match status" value="1"/>
</dbReference>
<dbReference type="OrthoDB" id="196131at2759"/>